<reference evidence="7" key="1">
    <citation type="submission" date="2025-08" db="UniProtKB">
        <authorList>
            <consortium name="RefSeq"/>
        </authorList>
    </citation>
    <scope>IDENTIFICATION</scope>
    <source>
        <strain evidence="7">J_2021</strain>
        <tissue evidence="7">Erythrocytes</tissue>
    </source>
</reference>
<proteinExistence type="predicted"/>
<dbReference type="PANTHER" id="PTHR46888:SF15">
    <property type="entry name" value="ZINC FINGER AND SCAN DOMAIN-CONTAINING PROTEIN 12-LIKE"/>
    <property type="match status" value="1"/>
</dbReference>
<keyword evidence="2" id="KW-0863">Zinc-finger</keyword>
<dbReference type="OrthoDB" id="9907264at2759"/>
<dbReference type="InterPro" id="IPR001878">
    <property type="entry name" value="Znf_CCHC"/>
</dbReference>
<keyword evidence="3" id="KW-0175">Coiled coil</keyword>
<dbReference type="KEGG" id="xla:121395450"/>
<dbReference type="FunFam" id="1.10.340.70:FF:000001">
    <property type="entry name" value="Retrovirus-related Pol polyprotein from transposon gypsy-like Protein"/>
    <property type="match status" value="1"/>
</dbReference>
<dbReference type="InterPro" id="IPR038269">
    <property type="entry name" value="SCAN_sf"/>
</dbReference>
<evidence type="ECO:0000256" key="1">
    <source>
        <dbReference type="ARBA" id="ARBA00039658"/>
    </source>
</evidence>
<feature type="domain" description="SCAN box" evidence="5">
    <location>
        <begin position="176"/>
        <end position="251"/>
    </location>
</feature>
<dbReference type="GO" id="GO:0008270">
    <property type="term" value="F:zinc ion binding"/>
    <property type="evidence" value="ECO:0007669"/>
    <property type="project" value="UniProtKB-KW"/>
</dbReference>
<feature type="coiled-coil region" evidence="3">
    <location>
        <begin position="33"/>
        <end position="60"/>
    </location>
</feature>
<dbReference type="GO" id="GO:0003676">
    <property type="term" value="F:nucleic acid binding"/>
    <property type="evidence" value="ECO:0007669"/>
    <property type="project" value="InterPro"/>
</dbReference>
<dbReference type="InterPro" id="IPR041588">
    <property type="entry name" value="Integrase_H2C2"/>
</dbReference>
<protein>
    <recommendedName>
        <fullName evidence="1">Gypsy retrotransposon integrase-like protein 1</fullName>
    </recommendedName>
</protein>
<dbReference type="RefSeq" id="XP_041424937.1">
    <property type="nucleotide sequence ID" value="XM_041569003.1"/>
</dbReference>
<evidence type="ECO:0000313" key="6">
    <source>
        <dbReference type="Proteomes" id="UP000186698"/>
    </source>
</evidence>
<evidence type="ECO:0000259" key="5">
    <source>
        <dbReference type="PROSITE" id="PS50804"/>
    </source>
</evidence>
<dbReference type="PROSITE" id="PS50804">
    <property type="entry name" value="SCAN_BOX"/>
    <property type="match status" value="1"/>
</dbReference>
<dbReference type="GeneID" id="121395450"/>
<dbReference type="InterPro" id="IPR036875">
    <property type="entry name" value="Znf_CCHC_sf"/>
</dbReference>
<dbReference type="InterPro" id="IPR021109">
    <property type="entry name" value="Peptidase_aspartic_dom_sf"/>
</dbReference>
<dbReference type="SUPFAM" id="SSF57756">
    <property type="entry name" value="Retrovirus zinc finger-like domains"/>
    <property type="match status" value="1"/>
</dbReference>
<dbReference type="Gene3D" id="1.10.340.70">
    <property type="match status" value="1"/>
</dbReference>
<keyword evidence="2" id="KW-0862">Zinc</keyword>
<gene>
    <name evidence="7" type="primary">LOC121395450</name>
</gene>
<dbReference type="PANTHER" id="PTHR46888">
    <property type="entry name" value="ZINC KNUCKLE DOMAINCONTAINING PROTEIN-RELATED"/>
    <property type="match status" value="1"/>
</dbReference>
<dbReference type="Gene3D" id="1.10.4020.10">
    <property type="entry name" value="DNA breaking-rejoining enzymes"/>
    <property type="match status" value="1"/>
</dbReference>
<keyword evidence="2" id="KW-0479">Metal-binding</keyword>
<dbReference type="Proteomes" id="UP000186698">
    <property type="component" value="Chromosome 7L"/>
</dbReference>
<organism evidence="6 7">
    <name type="scientific">Xenopus laevis</name>
    <name type="common">African clawed frog</name>
    <dbReference type="NCBI Taxonomy" id="8355"/>
    <lineage>
        <taxon>Eukaryota</taxon>
        <taxon>Metazoa</taxon>
        <taxon>Chordata</taxon>
        <taxon>Craniata</taxon>
        <taxon>Vertebrata</taxon>
        <taxon>Euteleostomi</taxon>
        <taxon>Amphibia</taxon>
        <taxon>Batrachia</taxon>
        <taxon>Anura</taxon>
        <taxon>Pipoidea</taxon>
        <taxon>Pipidae</taxon>
        <taxon>Xenopodinae</taxon>
        <taxon>Xenopus</taxon>
        <taxon>Xenopus</taxon>
    </lineage>
</organism>
<dbReference type="SUPFAM" id="SSF50630">
    <property type="entry name" value="Acid proteases"/>
    <property type="match status" value="1"/>
</dbReference>
<dbReference type="PROSITE" id="PS50158">
    <property type="entry name" value="ZF_CCHC"/>
    <property type="match status" value="1"/>
</dbReference>
<evidence type="ECO:0000313" key="7">
    <source>
        <dbReference type="RefSeq" id="XP_041424937.1"/>
    </source>
</evidence>
<dbReference type="Pfam" id="PF17921">
    <property type="entry name" value="Integrase_H2C2"/>
    <property type="match status" value="1"/>
</dbReference>
<keyword evidence="6" id="KW-1185">Reference proteome</keyword>
<dbReference type="SUPFAM" id="SSF47353">
    <property type="entry name" value="Retrovirus capsid dimerization domain-like"/>
    <property type="match status" value="1"/>
</dbReference>
<dbReference type="InterPro" id="IPR003309">
    <property type="entry name" value="SCAN_dom"/>
</dbReference>
<name>A0A8J1L5W3_XENLA</name>
<dbReference type="AlphaFoldDB" id="A0A8J1L5W3"/>
<sequence length="688" mass="76895">MEEIIKQLVVANATQQQTNASLQQGTTVQQEAIRHQQEAIRQQQEANRLLSAQLTALTEATNADRKALTAVVQQLATRHFDQPTVAASGVTSVRASYFLQKLTPNDDVEAYLTAFERTAERERWPKEQWAGLVAPFLSGEPQNAYFDLDSPDAGDYDKLKAEILARLGVTLSVGAQRVHHWTYHVEKPPRSQMHDLIHLTKKWLQPEILTGPQIVERVVMDRYLKALSVTLRKWVSHADPKTADQLIEMVERYTAAEELISPVPCQRPIAQKARIASASGKTVPGERGAGKYQGTYKAGETVSTGSRDWQALPGRSLPNNRLNQETIRCFHCQMLGHMAANCPGRDEPMHCGLVYGNRRQSMFAQAVCAAVPQTQTEKQMCSLSVEGKQITALLDSGSLVTLVKSDLVQPQKSQGNMIGVICIQGDTRDYPTAKVKFGTPVGSLTYPVGLVPSLLHDAVVWRDFPHFWELWENRGPVRLVNAPSNTNVGPEPFDSSLARINDELPEDVQPFPFSVLLGNVDETETGSEDTLEMPELEVQKDNFGSEQMKDPTLARARENVQVIDGKPVEPNLRLSFPYMALIGDMLYQVSKKGEDIVEQIVVPKPYRRMVLDLAHGHIMGGHLGVEKSTERILKRFFWPGLYAEIKEYCNSCPECQISSPRPHYRSPLVPLPIIEVPFERIDMDLVGR</sequence>
<feature type="domain" description="CCHC-type" evidence="4">
    <location>
        <begin position="328"/>
        <end position="343"/>
    </location>
</feature>
<evidence type="ECO:0000259" key="4">
    <source>
        <dbReference type="PROSITE" id="PS50158"/>
    </source>
</evidence>
<evidence type="ECO:0000256" key="3">
    <source>
        <dbReference type="SAM" id="Coils"/>
    </source>
</evidence>
<evidence type="ECO:0000256" key="2">
    <source>
        <dbReference type="PROSITE-ProRule" id="PRU00047"/>
    </source>
</evidence>
<accession>A0A8J1L5W3</accession>
<dbReference type="Pfam" id="PF02023">
    <property type="entry name" value="SCAN"/>
    <property type="match status" value="1"/>
</dbReference>